<comment type="caution">
    <text evidence="5">The sequence shown here is derived from an EMBL/GenBank/DDBJ whole genome shotgun (WGS) entry which is preliminary data.</text>
</comment>
<dbReference type="PANTHER" id="PTHR13370">
    <property type="entry name" value="RNA METHYLASE-RELATED"/>
    <property type="match status" value="1"/>
</dbReference>
<proteinExistence type="inferred from homology"/>
<dbReference type="GO" id="GO:0032259">
    <property type="term" value="P:methylation"/>
    <property type="evidence" value="ECO:0007669"/>
    <property type="project" value="UniProtKB-KW"/>
</dbReference>
<dbReference type="Gene3D" id="3.40.50.150">
    <property type="entry name" value="Vaccinia Virus protein VP39"/>
    <property type="match status" value="1"/>
</dbReference>
<dbReference type="PRINTS" id="PR00508">
    <property type="entry name" value="S21N4MTFRASE"/>
</dbReference>
<dbReference type="AlphaFoldDB" id="A0A0F9H7A3"/>
<accession>A0A0F9H7A3</accession>
<name>A0A0F9H7A3_9ZZZZ</name>
<dbReference type="GO" id="GO:0005737">
    <property type="term" value="C:cytoplasm"/>
    <property type="evidence" value="ECO:0007669"/>
    <property type="project" value="TreeGrafter"/>
</dbReference>
<dbReference type="SUPFAM" id="SSF53335">
    <property type="entry name" value="S-adenosyl-L-methionine-dependent methyltransferases"/>
    <property type="match status" value="1"/>
</dbReference>
<reference evidence="5" key="1">
    <citation type="journal article" date="2015" name="Nature">
        <title>Complex archaea that bridge the gap between prokaryotes and eukaryotes.</title>
        <authorList>
            <person name="Spang A."/>
            <person name="Saw J.H."/>
            <person name="Jorgensen S.L."/>
            <person name="Zaremba-Niedzwiedzka K."/>
            <person name="Martijn J."/>
            <person name="Lind A.E."/>
            <person name="van Eijk R."/>
            <person name="Schleper C."/>
            <person name="Guy L."/>
            <person name="Ettema T.J."/>
        </authorList>
    </citation>
    <scope>NUCLEOTIDE SEQUENCE</scope>
</reference>
<keyword evidence="3" id="KW-0808">Transferase</keyword>
<dbReference type="Pfam" id="PF01555">
    <property type="entry name" value="N6_N4_Mtase"/>
    <property type="match status" value="1"/>
</dbReference>
<evidence type="ECO:0000256" key="3">
    <source>
        <dbReference type="ARBA" id="ARBA00022679"/>
    </source>
</evidence>
<gene>
    <name evidence="5" type="ORF">LCGC14_1739150</name>
</gene>
<comment type="similarity">
    <text evidence="1">Belongs to the N(4)/N(6)-methyltransferase family.</text>
</comment>
<protein>
    <recommendedName>
        <fullName evidence="4">DNA methylase N-4/N-6 domain-containing protein</fullName>
    </recommendedName>
</protein>
<dbReference type="InterPro" id="IPR001091">
    <property type="entry name" value="RM_Methyltransferase"/>
</dbReference>
<dbReference type="GO" id="GO:0003677">
    <property type="term" value="F:DNA binding"/>
    <property type="evidence" value="ECO:0007669"/>
    <property type="project" value="InterPro"/>
</dbReference>
<feature type="domain" description="DNA methylase N-4/N-6" evidence="4">
    <location>
        <begin position="156"/>
        <end position="214"/>
    </location>
</feature>
<sequence length="242" mass="26868">MESVRRKRLGFLSSIGRLMANPIRIGNAELYLGDALEILPMLGKVDCVVTDPPYGTSFVGGYNRNGAQIQGDDDLSVMIAALKQCPQDAIVFHAPRMSAKFYQQTPFMPWYGAIAWDKRAPGMGGGLRYQHECIALSGDPTRWSGMFSVISVYRNAKEHPHQKPVNTLVHLLNNYNAKSILDPFMGSGTTGVACAKLGRRFIGIEIEERYFQIACERIQKAYDQPDLFIAPPTPAEQMELPA</sequence>
<dbReference type="EMBL" id="LAZR01015887">
    <property type="protein sequence ID" value="KKM06920.1"/>
    <property type="molecule type" value="Genomic_DNA"/>
</dbReference>
<evidence type="ECO:0000256" key="1">
    <source>
        <dbReference type="ARBA" id="ARBA00006594"/>
    </source>
</evidence>
<dbReference type="InterPro" id="IPR002941">
    <property type="entry name" value="DNA_methylase_N4/N6"/>
</dbReference>
<keyword evidence="2" id="KW-0489">Methyltransferase</keyword>
<evidence type="ECO:0000256" key="2">
    <source>
        <dbReference type="ARBA" id="ARBA00022603"/>
    </source>
</evidence>
<dbReference type="InterPro" id="IPR002052">
    <property type="entry name" value="DNA_methylase_N6_adenine_CS"/>
</dbReference>
<evidence type="ECO:0000259" key="4">
    <source>
        <dbReference type="Pfam" id="PF01555"/>
    </source>
</evidence>
<dbReference type="PANTHER" id="PTHR13370:SF3">
    <property type="entry name" value="TRNA (GUANINE(10)-N2)-METHYLTRANSFERASE HOMOLOG"/>
    <property type="match status" value="1"/>
</dbReference>
<organism evidence="5">
    <name type="scientific">marine sediment metagenome</name>
    <dbReference type="NCBI Taxonomy" id="412755"/>
    <lineage>
        <taxon>unclassified sequences</taxon>
        <taxon>metagenomes</taxon>
        <taxon>ecological metagenomes</taxon>
    </lineage>
</organism>
<dbReference type="InterPro" id="IPR029063">
    <property type="entry name" value="SAM-dependent_MTases_sf"/>
</dbReference>
<dbReference type="PROSITE" id="PS00092">
    <property type="entry name" value="N6_MTASE"/>
    <property type="match status" value="1"/>
</dbReference>
<dbReference type="GO" id="GO:0008170">
    <property type="term" value="F:N-methyltransferase activity"/>
    <property type="evidence" value="ECO:0007669"/>
    <property type="project" value="InterPro"/>
</dbReference>
<evidence type="ECO:0000313" key="5">
    <source>
        <dbReference type="EMBL" id="KKM06920.1"/>
    </source>
</evidence>